<evidence type="ECO:0000259" key="1">
    <source>
        <dbReference type="Pfam" id="PF03358"/>
    </source>
</evidence>
<dbReference type="PANTHER" id="PTHR30543:SF21">
    <property type="entry name" value="NAD(P)H-DEPENDENT FMN REDUCTASE LOT6"/>
    <property type="match status" value="1"/>
</dbReference>
<dbReference type="SUPFAM" id="SSF52218">
    <property type="entry name" value="Flavoproteins"/>
    <property type="match status" value="1"/>
</dbReference>
<proteinExistence type="predicted"/>
<dbReference type="Gene3D" id="3.40.50.360">
    <property type="match status" value="1"/>
</dbReference>
<dbReference type="RefSeq" id="WP_193667899.1">
    <property type="nucleotide sequence ID" value="NZ_CAXICV010000069.1"/>
</dbReference>
<accession>A0ABS2M700</accession>
<dbReference type="InterPro" id="IPR005025">
    <property type="entry name" value="FMN_Rdtase-like_dom"/>
</dbReference>
<dbReference type="Pfam" id="PF03358">
    <property type="entry name" value="FMN_red"/>
    <property type="match status" value="1"/>
</dbReference>
<keyword evidence="3" id="KW-1185">Reference proteome</keyword>
<reference evidence="2 3" key="1">
    <citation type="submission" date="2021-01" db="EMBL/GenBank/DDBJ databases">
        <title>Sequencing the genomes of 1000 actinobacteria strains.</title>
        <authorList>
            <person name="Klenk H.-P."/>
        </authorList>
    </citation>
    <scope>NUCLEOTIDE SEQUENCE [LARGE SCALE GENOMIC DNA]</scope>
    <source>
        <strain evidence="2 3">DSM 18239</strain>
    </source>
</reference>
<comment type="caution">
    <text evidence="2">The sequence shown here is derived from an EMBL/GenBank/DDBJ whole genome shotgun (WGS) entry which is preliminary data.</text>
</comment>
<sequence>MTSTRIAVLVGSLRADSLNRRLAEGLVASAPEGVELEIVDGLGELPFYNEDLDGETPPAAAVRLRETVGAADRVLVVTPEYNGTMPAVLNNAIDWLSRPYGAGALVGTPLGVIGATPTPYGGRWAHADVVRSAGVAGATVVEDITVSQSALEVDPLTDPEVQEKLADAVRRLVAHSDAVAA</sequence>
<protein>
    <submittedName>
        <fullName evidence="2">NAD(P)H-dependent FMN reductase</fullName>
    </submittedName>
</protein>
<organism evidence="2 3">
    <name type="scientific">Nocardioides salarius</name>
    <dbReference type="NCBI Taxonomy" id="374513"/>
    <lineage>
        <taxon>Bacteria</taxon>
        <taxon>Bacillati</taxon>
        <taxon>Actinomycetota</taxon>
        <taxon>Actinomycetes</taxon>
        <taxon>Propionibacteriales</taxon>
        <taxon>Nocardioidaceae</taxon>
        <taxon>Nocardioides</taxon>
    </lineage>
</organism>
<evidence type="ECO:0000313" key="2">
    <source>
        <dbReference type="EMBL" id="MBM7506964.1"/>
    </source>
</evidence>
<dbReference type="PANTHER" id="PTHR30543">
    <property type="entry name" value="CHROMATE REDUCTASE"/>
    <property type="match status" value="1"/>
</dbReference>
<dbReference type="InterPro" id="IPR050712">
    <property type="entry name" value="NAD(P)H-dep_reductase"/>
</dbReference>
<name>A0ABS2M700_9ACTN</name>
<feature type="domain" description="NADPH-dependent FMN reductase-like" evidence="1">
    <location>
        <begin position="4"/>
        <end position="147"/>
    </location>
</feature>
<gene>
    <name evidence="2" type="ORF">JOE61_000778</name>
</gene>
<dbReference type="Proteomes" id="UP000732378">
    <property type="component" value="Unassembled WGS sequence"/>
</dbReference>
<dbReference type="InterPro" id="IPR029039">
    <property type="entry name" value="Flavoprotein-like_sf"/>
</dbReference>
<evidence type="ECO:0000313" key="3">
    <source>
        <dbReference type="Proteomes" id="UP000732378"/>
    </source>
</evidence>
<dbReference type="EMBL" id="JAFBBZ010000001">
    <property type="protein sequence ID" value="MBM7506964.1"/>
    <property type="molecule type" value="Genomic_DNA"/>
</dbReference>